<comment type="subcellular location">
    <subcellularLocation>
        <location evidence="1">Nucleus</location>
    </subcellularLocation>
</comment>
<dbReference type="PANTHER" id="PTHR12056:SF2">
    <property type="entry name" value="GEO11084P1"/>
    <property type="match status" value="1"/>
</dbReference>
<dbReference type="SMART" id="SM00659">
    <property type="entry name" value="RPOLCX"/>
    <property type="match status" value="1"/>
</dbReference>
<dbReference type="GO" id="GO:0006351">
    <property type="term" value="P:DNA-templated transcription"/>
    <property type="evidence" value="ECO:0007669"/>
    <property type="project" value="InterPro"/>
</dbReference>
<name>A0A0B2UKD7_9MICR</name>
<dbReference type="InterPro" id="IPR029040">
    <property type="entry name" value="RPABC4/Spt4"/>
</dbReference>
<dbReference type="InterPro" id="IPR039747">
    <property type="entry name" value="RPABC4"/>
</dbReference>
<dbReference type="GO" id="GO:0005666">
    <property type="term" value="C:RNA polymerase III complex"/>
    <property type="evidence" value="ECO:0007669"/>
    <property type="project" value="TreeGrafter"/>
</dbReference>
<dbReference type="GeneID" id="26261750"/>
<reference evidence="6 7" key="1">
    <citation type="journal article" date="2014" name="MBio">
        <title>The Ordospora colligata genome; evolution of extreme reduction in microsporidia and host-to-parasite horizontal gene transfer.</title>
        <authorList>
            <person name="Pombert J.-F."/>
            <person name="Haag K.L."/>
            <person name="Beidas S."/>
            <person name="Ebert D."/>
            <person name="Keeling P.J."/>
        </authorList>
    </citation>
    <scope>NUCLEOTIDE SEQUENCE [LARGE SCALE GENOMIC DNA]</scope>
    <source>
        <strain evidence="6 7">OC4</strain>
    </source>
</reference>
<gene>
    <name evidence="6" type="ORF">M896_050970</name>
</gene>
<dbReference type="GO" id="GO:0005736">
    <property type="term" value="C:RNA polymerase I complex"/>
    <property type="evidence" value="ECO:0007669"/>
    <property type="project" value="TreeGrafter"/>
</dbReference>
<organism evidence="6 7">
    <name type="scientific">Ordospora colligata OC4</name>
    <dbReference type="NCBI Taxonomy" id="1354746"/>
    <lineage>
        <taxon>Eukaryota</taxon>
        <taxon>Fungi</taxon>
        <taxon>Fungi incertae sedis</taxon>
        <taxon>Microsporidia</taxon>
        <taxon>Ordosporidae</taxon>
        <taxon>Ordospora</taxon>
    </lineage>
</organism>
<proteinExistence type="inferred from homology"/>
<dbReference type="Pfam" id="PF03604">
    <property type="entry name" value="Zn_ribbon_RPAB4"/>
    <property type="match status" value="1"/>
</dbReference>
<sequence length="51" mass="5990">MNQEQKSFVYVCIQCTSLREIKLKDPIRCTDCGNRVLRKKRTDEVVQMDAV</sequence>
<evidence type="ECO:0000256" key="4">
    <source>
        <dbReference type="ARBA" id="ARBA00023242"/>
    </source>
</evidence>
<dbReference type="SUPFAM" id="SSF63393">
    <property type="entry name" value="RNA polymerase subunits"/>
    <property type="match status" value="1"/>
</dbReference>
<keyword evidence="2" id="KW-0479">Metal-binding</keyword>
<keyword evidence="3" id="KW-0862">Zinc</keyword>
<evidence type="ECO:0000256" key="3">
    <source>
        <dbReference type="ARBA" id="ARBA00022833"/>
    </source>
</evidence>
<dbReference type="STRING" id="1354746.A0A0B2UKD7"/>
<accession>A0A0B2UKD7</accession>
<dbReference type="GO" id="GO:0003677">
    <property type="term" value="F:DNA binding"/>
    <property type="evidence" value="ECO:0007669"/>
    <property type="project" value="InterPro"/>
</dbReference>
<dbReference type="EMBL" id="JOKQ01000005">
    <property type="protein sequence ID" value="KHN69689.1"/>
    <property type="molecule type" value="Genomic_DNA"/>
</dbReference>
<dbReference type="HOGENOM" id="CLU_179456_1_0_1"/>
<dbReference type="InParanoid" id="A0A0B2UKD7"/>
<protein>
    <submittedName>
        <fullName evidence="6">DNA directed RNA polymerase</fullName>
    </submittedName>
</protein>
<dbReference type="VEuPathDB" id="MicrosporidiaDB:M896_050970"/>
<keyword evidence="7" id="KW-1185">Reference proteome</keyword>
<dbReference type="PANTHER" id="PTHR12056">
    <property type="entry name" value="DNA-DIRECTED RNA POLYMERASES I, II, AND III"/>
    <property type="match status" value="1"/>
</dbReference>
<evidence type="ECO:0000256" key="2">
    <source>
        <dbReference type="ARBA" id="ARBA00022723"/>
    </source>
</evidence>
<evidence type="ECO:0000256" key="5">
    <source>
        <dbReference type="ARBA" id="ARBA00025770"/>
    </source>
</evidence>
<evidence type="ECO:0000313" key="6">
    <source>
        <dbReference type="EMBL" id="KHN69689.1"/>
    </source>
</evidence>
<dbReference type="Gene3D" id="2.20.28.30">
    <property type="entry name" value="RNA polymerase ii, chain L"/>
    <property type="match status" value="1"/>
</dbReference>
<dbReference type="FunCoup" id="A0A0B2UKD7">
    <property type="interactions" value="92"/>
</dbReference>
<evidence type="ECO:0000313" key="7">
    <source>
        <dbReference type="Proteomes" id="UP000031056"/>
    </source>
</evidence>
<keyword evidence="4" id="KW-0539">Nucleus</keyword>
<dbReference type="OrthoDB" id="5585087at2759"/>
<dbReference type="GO" id="GO:0008270">
    <property type="term" value="F:zinc ion binding"/>
    <property type="evidence" value="ECO:0007669"/>
    <property type="project" value="InterPro"/>
</dbReference>
<comment type="similarity">
    <text evidence="5">Belongs to the archaeal Rpo12/eukaryotic RPC10 RNA polymerase subunit family.</text>
</comment>
<dbReference type="GO" id="GO:0003899">
    <property type="term" value="F:DNA-directed RNA polymerase activity"/>
    <property type="evidence" value="ECO:0007669"/>
    <property type="project" value="InterPro"/>
</dbReference>
<evidence type="ECO:0000256" key="1">
    <source>
        <dbReference type="ARBA" id="ARBA00004123"/>
    </source>
</evidence>
<dbReference type="RefSeq" id="XP_014563731.1">
    <property type="nucleotide sequence ID" value="XM_014708245.1"/>
</dbReference>
<dbReference type="InterPro" id="IPR006591">
    <property type="entry name" value="RNAP_P/RPABC4"/>
</dbReference>
<comment type="caution">
    <text evidence="6">The sequence shown here is derived from an EMBL/GenBank/DDBJ whole genome shotgun (WGS) entry which is preliminary data.</text>
</comment>
<dbReference type="Proteomes" id="UP000031056">
    <property type="component" value="Unassembled WGS sequence"/>
</dbReference>
<dbReference type="GO" id="GO:0005665">
    <property type="term" value="C:RNA polymerase II, core complex"/>
    <property type="evidence" value="ECO:0007669"/>
    <property type="project" value="TreeGrafter"/>
</dbReference>
<dbReference type="AlphaFoldDB" id="A0A0B2UKD7"/>